<organism evidence="5 6">
    <name type="scientific">Allomesorhizobium camelthorni</name>
    <dbReference type="NCBI Taxonomy" id="475069"/>
    <lineage>
        <taxon>Bacteria</taxon>
        <taxon>Pseudomonadati</taxon>
        <taxon>Pseudomonadota</taxon>
        <taxon>Alphaproteobacteria</taxon>
        <taxon>Hyphomicrobiales</taxon>
        <taxon>Phyllobacteriaceae</taxon>
        <taxon>Allomesorhizobium</taxon>
    </lineage>
</organism>
<dbReference type="InterPro" id="IPR043938">
    <property type="entry name" value="Ligase_CoA_dom"/>
</dbReference>
<dbReference type="Gene3D" id="3.40.50.720">
    <property type="entry name" value="NAD(P)-binding Rossmann-like Domain"/>
    <property type="match status" value="1"/>
</dbReference>
<keyword evidence="6" id="KW-1185">Reference proteome</keyword>
<dbReference type="InterPro" id="IPR013815">
    <property type="entry name" value="ATP_grasp_subdomain_1"/>
</dbReference>
<dbReference type="InterPro" id="IPR003781">
    <property type="entry name" value="CoA-bd"/>
</dbReference>
<dbReference type="Pfam" id="PF19045">
    <property type="entry name" value="Ligase_CoA_2"/>
    <property type="match status" value="1"/>
</dbReference>
<accession>A0A6G4WNX0</accession>
<dbReference type="GO" id="GO:0006099">
    <property type="term" value="P:tricarboxylic acid cycle"/>
    <property type="evidence" value="ECO:0007669"/>
    <property type="project" value="UniProtKB-KW"/>
</dbReference>
<dbReference type="SMART" id="SM00881">
    <property type="entry name" value="CoA_binding"/>
    <property type="match status" value="1"/>
</dbReference>
<reference evidence="5 6" key="1">
    <citation type="submission" date="2020-02" db="EMBL/GenBank/DDBJ databases">
        <title>Genome sequence of strain CCNWXJ40-4.</title>
        <authorList>
            <person name="Gao J."/>
            <person name="Sun J."/>
        </authorList>
    </citation>
    <scope>NUCLEOTIDE SEQUENCE [LARGE SCALE GENOMIC DNA]</scope>
    <source>
        <strain evidence="5 6">CCNWXJ 40-4</strain>
    </source>
</reference>
<dbReference type="PANTHER" id="PTHR42793">
    <property type="entry name" value="COA BINDING DOMAIN CONTAINING PROTEIN"/>
    <property type="match status" value="1"/>
</dbReference>
<dbReference type="GO" id="GO:0043758">
    <property type="term" value="F:acetate-CoA ligase (ADP-forming) activity"/>
    <property type="evidence" value="ECO:0007669"/>
    <property type="project" value="InterPro"/>
</dbReference>
<dbReference type="SUPFAM" id="SSF51735">
    <property type="entry name" value="NAD(P)-binding Rossmann-fold domains"/>
    <property type="match status" value="1"/>
</dbReference>
<dbReference type="Proteomes" id="UP001642900">
    <property type="component" value="Unassembled WGS sequence"/>
</dbReference>
<dbReference type="EMBL" id="JAAKZF010000182">
    <property type="protein sequence ID" value="NGO56078.1"/>
    <property type="molecule type" value="Genomic_DNA"/>
</dbReference>
<comment type="similarity">
    <text evidence="2">In the N-terminal section; belongs to the acetate CoA ligase alpha subunit family.</text>
</comment>
<dbReference type="GO" id="GO:0005524">
    <property type="term" value="F:ATP binding"/>
    <property type="evidence" value="ECO:0007669"/>
    <property type="project" value="UniProtKB-UniRule"/>
</dbReference>
<dbReference type="InterPro" id="IPR036291">
    <property type="entry name" value="NAD(P)-bd_dom_sf"/>
</dbReference>
<evidence type="ECO:0000256" key="3">
    <source>
        <dbReference type="PROSITE-ProRule" id="PRU00409"/>
    </source>
</evidence>
<keyword evidence="1" id="KW-0816">Tricarboxylic acid cycle</keyword>
<dbReference type="InterPro" id="IPR016102">
    <property type="entry name" value="Succinyl-CoA_synth-like"/>
</dbReference>
<dbReference type="GO" id="GO:0046872">
    <property type="term" value="F:metal ion binding"/>
    <property type="evidence" value="ECO:0007669"/>
    <property type="project" value="InterPro"/>
</dbReference>
<protein>
    <submittedName>
        <fullName evidence="5">CoA-binding protein</fullName>
    </submittedName>
</protein>
<evidence type="ECO:0000256" key="2">
    <source>
        <dbReference type="ARBA" id="ARBA00060888"/>
    </source>
</evidence>
<dbReference type="Gene3D" id="3.30.1490.20">
    <property type="entry name" value="ATP-grasp fold, A domain"/>
    <property type="match status" value="1"/>
</dbReference>
<dbReference type="SUPFAM" id="SSF52210">
    <property type="entry name" value="Succinyl-CoA synthetase domains"/>
    <property type="match status" value="2"/>
</dbReference>
<keyword evidence="3" id="KW-0547">Nucleotide-binding</keyword>
<proteinExistence type="inferred from homology"/>
<evidence type="ECO:0000313" key="5">
    <source>
        <dbReference type="EMBL" id="NGO56078.1"/>
    </source>
</evidence>
<dbReference type="AlphaFoldDB" id="A0A6G4WNX0"/>
<feature type="domain" description="ATP-grasp" evidence="4">
    <location>
        <begin position="43"/>
        <end position="79"/>
    </location>
</feature>
<dbReference type="FunFam" id="3.30.1490.20:FF:000020">
    <property type="entry name" value="Protein lysine acetyltransferase"/>
    <property type="match status" value="1"/>
</dbReference>
<comment type="caution">
    <text evidence="5">The sequence shown here is derived from an EMBL/GenBank/DDBJ whole genome shotgun (WGS) entry which is preliminary data.</text>
</comment>
<name>A0A6G4WNX0_9HYPH</name>
<dbReference type="Pfam" id="PF13607">
    <property type="entry name" value="Succ_CoA_lig"/>
    <property type="match status" value="1"/>
</dbReference>
<dbReference type="PANTHER" id="PTHR42793:SF1">
    <property type="entry name" value="PEPTIDYL-LYSINE N-ACETYLTRANSFERASE PATZ"/>
    <property type="match status" value="1"/>
</dbReference>
<dbReference type="Pfam" id="PF13549">
    <property type="entry name" value="ATP-grasp_5"/>
    <property type="match status" value="1"/>
</dbReference>
<keyword evidence="3" id="KW-0067">ATP-binding</keyword>
<evidence type="ECO:0000256" key="1">
    <source>
        <dbReference type="ARBA" id="ARBA00022532"/>
    </source>
</evidence>
<gene>
    <name evidence="5" type="ORF">G6N73_34785</name>
</gene>
<evidence type="ECO:0000313" key="6">
    <source>
        <dbReference type="Proteomes" id="UP001642900"/>
    </source>
</evidence>
<evidence type="ECO:0000259" key="4">
    <source>
        <dbReference type="PROSITE" id="PS50975"/>
    </source>
</evidence>
<sequence>MTDEALKTRSVGTDEASDRSAVRKVLEKIKAEGRNALTAPEGKLVCDAYGIRVPREGAARSAADAVKLAEQVGFPVVLKIVSPGILHKTEAGGVLVGLKSREDVSKGYDSILANVKRYKAGAKIEGVQVQQMLTGGQEVIVGAVTDPSFGKLVAFGLGGVLVEVLKDVTFRLAPASKDDALSMLDGIQAAEMLKGVRGGAAVNRDALADIIVRVSRLISDFPEIDEMDLNPVFATDREAIAADVRIVVDFAPRPERYRPSHEDIVAKMNRIMKPDAVAVIGASSEDGKIGNSVMKNLINGGYQGTIYPIHPKADEIMGIEAYKSVKDVPGEIDVAVFAIPAKFVAQALIECGEKKISGAVLIPSGFAETGNLEGQTELQEIGRKYNIRLMGPNIYGFYYTHKNLCATFCTAYDVKGSVALSSQSGGIGMAIIGFSRSAKMGVSAIVGLGNKSDIDEDDLLTFFEQDDNTHVIAQHCEDLKDGRAFAEVAKRVSNKKPVIVLKAGRTSAGARAATSHTGALAGNDKIYEDVFRQSGVIRARSLRDLLDFARGVPILPTPKGENVVIITGAGGSGVLLSDACVENGLKLMAMPDDLDQAFRKFIPPFGAAGNPVDITGGEPPKTYQNTVRLGLEDKRIHSLILGYWHTIITPPMVFARLVVEVKEEMKAKGIEKPIVASLAGDVEVEEASEYLYANGVPAYPYSTEIPVAVLGAKYTWARGAGLL</sequence>
<dbReference type="PROSITE" id="PS50975">
    <property type="entry name" value="ATP_GRASP"/>
    <property type="match status" value="1"/>
</dbReference>
<dbReference type="Gene3D" id="3.30.470.20">
    <property type="entry name" value="ATP-grasp fold, B domain"/>
    <property type="match status" value="1"/>
</dbReference>
<dbReference type="InterPro" id="IPR032875">
    <property type="entry name" value="Succ_CoA_lig_flav_dom"/>
</dbReference>
<dbReference type="Pfam" id="PF13380">
    <property type="entry name" value="CoA_binding_2"/>
    <property type="match status" value="1"/>
</dbReference>
<dbReference type="Gene3D" id="3.40.50.261">
    <property type="entry name" value="Succinyl-CoA synthetase domains"/>
    <property type="match status" value="2"/>
</dbReference>
<dbReference type="InterPro" id="IPR011761">
    <property type="entry name" value="ATP-grasp"/>
</dbReference>
<dbReference type="SUPFAM" id="SSF56059">
    <property type="entry name" value="Glutathione synthetase ATP-binding domain-like"/>
    <property type="match status" value="1"/>
</dbReference>